<dbReference type="EMBL" id="BAABBO010000006">
    <property type="protein sequence ID" value="GAA3954414.1"/>
    <property type="molecule type" value="Genomic_DNA"/>
</dbReference>
<dbReference type="Proteomes" id="UP001501337">
    <property type="component" value="Unassembled WGS sequence"/>
</dbReference>
<sequence length="85" mass="9326">MRVDADRQLRILTQQRAPLVTPLPGKRQQSITRLQISAVDVTLELAQSLKPLLKIAYLGLPADKVDATSTFSMLNALSPTPFEPA</sequence>
<name>A0ABP7NUS7_9GAMM</name>
<protein>
    <submittedName>
        <fullName evidence="1">Uncharacterized protein</fullName>
    </submittedName>
</protein>
<evidence type="ECO:0000313" key="2">
    <source>
        <dbReference type="Proteomes" id="UP001501337"/>
    </source>
</evidence>
<organism evidence="1 2">
    <name type="scientific">Allohahella marinimesophila</name>
    <dbReference type="NCBI Taxonomy" id="1054972"/>
    <lineage>
        <taxon>Bacteria</taxon>
        <taxon>Pseudomonadati</taxon>
        <taxon>Pseudomonadota</taxon>
        <taxon>Gammaproteobacteria</taxon>
        <taxon>Oceanospirillales</taxon>
        <taxon>Hahellaceae</taxon>
        <taxon>Allohahella</taxon>
    </lineage>
</organism>
<accession>A0ABP7NUS7</accession>
<evidence type="ECO:0000313" key="1">
    <source>
        <dbReference type="EMBL" id="GAA3954414.1"/>
    </source>
</evidence>
<keyword evidence="2" id="KW-1185">Reference proteome</keyword>
<reference evidence="2" key="1">
    <citation type="journal article" date="2019" name="Int. J. Syst. Evol. Microbiol.">
        <title>The Global Catalogue of Microorganisms (GCM) 10K type strain sequencing project: providing services to taxonomists for standard genome sequencing and annotation.</title>
        <authorList>
            <consortium name="The Broad Institute Genomics Platform"/>
            <consortium name="The Broad Institute Genome Sequencing Center for Infectious Disease"/>
            <person name="Wu L."/>
            <person name="Ma J."/>
        </authorList>
    </citation>
    <scope>NUCLEOTIDE SEQUENCE [LARGE SCALE GENOMIC DNA]</scope>
    <source>
        <strain evidence="2">JCM 17555</strain>
    </source>
</reference>
<comment type="caution">
    <text evidence="1">The sequence shown here is derived from an EMBL/GenBank/DDBJ whole genome shotgun (WGS) entry which is preliminary data.</text>
</comment>
<proteinExistence type="predicted"/>
<gene>
    <name evidence="1" type="ORF">GCM10022278_11410</name>
</gene>